<dbReference type="EMBL" id="WNYA01009744">
    <property type="protein sequence ID" value="KAG8540654.1"/>
    <property type="molecule type" value="Genomic_DNA"/>
</dbReference>
<dbReference type="GO" id="GO:0005886">
    <property type="term" value="C:plasma membrane"/>
    <property type="evidence" value="ECO:0007669"/>
    <property type="project" value="TreeGrafter"/>
</dbReference>
<proteinExistence type="inferred from homology"/>
<dbReference type="GO" id="GO:0005324">
    <property type="term" value="F:long-chain fatty acid transmembrane transporter activity"/>
    <property type="evidence" value="ECO:0007669"/>
    <property type="project" value="TreeGrafter"/>
</dbReference>
<keyword evidence="9" id="KW-1185">Reference proteome</keyword>
<comment type="catalytic activity">
    <reaction evidence="6">
        <text>tetracosanoate + ATP + CoA = tetracosanoyl-CoA + AMP + diphosphate</text>
        <dbReference type="Rhea" id="RHEA:33639"/>
        <dbReference type="ChEBI" id="CHEBI:30616"/>
        <dbReference type="ChEBI" id="CHEBI:31014"/>
        <dbReference type="ChEBI" id="CHEBI:33019"/>
        <dbReference type="ChEBI" id="CHEBI:57287"/>
        <dbReference type="ChEBI" id="CHEBI:65052"/>
        <dbReference type="ChEBI" id="CHEBI:456215"/>
    </reaction>
    <physiologicalReaction direction="left-to-right" evidence="6">
        <dbReference type="Rhea" id="RHEA:33640"/>
    </physiologicalReaction>
</comment>
<dbReference type="InterPro" id="IPR020845">
    <property type="entry name" value="AMP-binding_CS"/>
</dbReference>
<dbReference type="InterPro" id="IPR042099">
    <property type="entry name" value="ANL_N_sf"/>
</dbReference>
<evidence type="ECO:0000313" key="9">
    <source>
        <dbReference type="Proteomes" id="UP000824782"/>
    </source>
</evidence>
<dbReference type="PANTHER" id="PTHR43107">
    <property type="entry name" value="LONG-CHAIN FATTY ACID TRANSPORT PROTEIN"/>
    <property type="match status" value="1"/>
</dbReference>
<dbReference type="SUPFAM" id="SSF56801">
    <property type="entry name" value="Acetyl-CoA synthetase-like"/>
    <property type="match status" value="1"/>
</dbReference>
<gene>
    <name evidence="8" type="ORF">GDO81_018866</name>
</gene>
<dbReference type="PANTHER" id="PTHR43107:SF4">
    <property type="entry name" value="LONG-CHAIN FATTY ACID TRANSPORT PROTEIN 2"/>
    <property type="match status" value="1"/>
</dbReference>
<dbReference type="Pfam" id="PF00501">
    <property type="entry name" value="AMP-binding"/>
    <property type="match status" value="1"/>
</dbReference>
<evidence type="ECO:0000256" key="6">
    <source>
        <dbReference type="ARBA" id="ARBA00048666"/>
    </source>
</evidence>
<keyword evidence="3" id="KW-0443">Lipid metabolism</keyword>
<dbReference type="Gene3D" id="3.40.50.12780">
    <property type="entry name" value="N-terminal domain of ligase-like"/>
    <property type="match status" value="1"/>
</dbReference>
<dbReference type="GO" id="GO:0044539">
    <property type="term" value="P:long-chain fatty acid import into cell"/>
    <property type="evidence" value="ECO:0007669"/>
    <property type="project" value="TreeGrafter"/>
</dbReference>
<evidence type="ECO:0000256" key="4">
    <source>
        <dbReference type="ARBA" id="ARBA00036527"/>
    </source>
</evidence>
<feature type="non-terminal residue" evidence="8">
    <location>
        <position position="267"/>
    </location>
</feature>
<organism evidence="8 9">
    <name type="scientific">Engystomops pustulosus</name>
    <name type="common">Tungara frog</name>
    <name type="synonym">Physalaemus pustulosus</name>
    <dbReference type="NCBI Taxonomy" id="76066"/>
    <lineage>
        <taxon>Eukaryota</taxon>
        <taxon>Metazoa</taxon>
        <taxon>Chordata</taxon>
        <taxon>Craniata</taxon>
        <taxon>Vertebrata</taxon>
        <taxon>Euteleostomi</taxon>
        <taxon>Amphibia</taxon>
        <taxon>Batrachia</taxon>
        <taxon>Anura</taxon>
        <taxon>Neobatrachia</taxon>
        <taxon>Hyloidea</taxon>
        <taxon>Leptodactylidae</taxon>
        <taxon>Leiuperinae</taxon>
        <taxon>Engystomops</taxon>
    </lineage>
</organism>
<comment type="caution">
    <text evidence="8">The sequence shown here is derived from an EMBL/GenBank/DDBJ whole genome shotgun (WGS) entry which is preliminary data.</text>
</comment>
<dbReference type="InterPro" id="IPR000873">
    <property type="entry name" value="AMP-dep_synth/lig_dom"/>
</dbReference>
<reference evidence="8" key="1">
    <citation type="thesis" date="2020" institute="ProQuest LLC" country="789 East Eisenhower Parkway, Ann Arbor, MI, USA">
        <title>Comparative Genomics and Chromosome Evolution.</title>
        <authorList>
            <person name="Mudd A.B."/>
        </authorList>
    </citation>
    <scope>NUCLEOTIDE SEQUENCE</scope>
    <source>
        <strain evidence="8">237g6f4</strain>
        <tissue evidence="8">Blood</tissue>
    </source>
</reference>
<protein>
    <recommendedName>
        <fullName evidence="5">Long-chain-fatty-acid--CoA ligase</fullName>
    </recommendedName>
</protein>
<evidence type="ECO:0000256" key="2">
    <source>
        <dbReference type="ARBA" id="ARBA00022598"/>
    </source>
</evidence>
<sequence>LLYLFSQELRAAVEEVLPALSEAGVVVFYLSRDSPTEGVLSLLDKVEAASEDPIPEFYRSGSTVKTPALYIYTSGTTGLPKAAVINQGRLLISSSISTLAGVTCNDVLYIPLPLYHSAGLMIGIRGCIQQGATCVLRNKFSASQFWDDCRKYKVTAFQYIGEILRYLCNTPKKYNDKEHQVRLAVGNGLRLDVWKEFINRFGDIHIYEFYAATEGNALFFNYTRKVGAVGRCNSLLRRMRPFELIKYDVEKDEPIRDAAGNCIRVGR</sequence>
<comment type="catalytic activity">
    <reaction evidence="4">
        <text>a very long-chain fatty acid + ATP + CoA = a very long-chain fatty acyl-CoA + AMP + diphosphate</text>
        <dbReference type="Rhea" id="RHEA:54536"/>
        <dbReference type="ChEBI" id="CHEBI:30616"/>
        <dbReference type="ChEBI" id="CHEBI:33019"/>
        <dbReference type="ChEBI" id="CHEBI:57287"/>
        <dbReference type="ChEBI" id="CHEBI:58950"/>
        <dbReference type="ChEBI" id="CHEBI:138261"/>
        <dbReference type="ChEBI" id="CHEBI:456215"/>
    </reaction>
    <physiologicalReaction direction="left-to-right" evidence="4">
        <dbReference type="Rhea" id="RHEA:54537"/>
    </physiologicalReaction>
</comment>
<dbReference type="Proteomes" id="UP000824782">
    <property type="component" value="Unassembled WGS sequence"/>
</dbReference>
<comment type="similarity">
    <text evidence="1">Belongs to the ATP-dependent AMP-binding enzyme family.</text>
</comment>
<keyword evidence="2" id="KW-0436">Ligase</keyword>
<name>A0AAV6YTE3_ENGPU</name>
<evidence type="ECO:0000259" key="7">
    <source>
        <dbReference type="Pfam" id="PF00501"/>
    </source>
</evidence>
<evidence type="ECO:0000313" key="8">
    <source>
        <dbReference type="EMBL" id="KAG8540654.1"/>
    </source>
</evidence>
<dbReference type="AlphaFoldDB" id="A0AAV6YTE3"/>
<dbReference type="GO" id="GO:0004467">
    <property type="term" value="F:long-chain fatty acid-CoA ligase activity"/>
    <property type="evidence" value="ECO:0007669"/>
    <property type="project" value="TreeGrafter"/>
</dbReference>
<dbReference type="GO" id="GO:0008206">
    <property type="term" value="P:bile acid metabolic process"/>
    <property type="evidence" value="ECO:0007669"/>
    <property type="project" value="TreeGrafter"/>
</dbReference>
<evidence type="ECO:0000256" key="5">
    <source>
        <dbReference type="ARBA" id="ARBA00041297"/>
    </source>
</evidence>
<accession>A0AAV6YTE3</accession>
<evidence type="ECO:0000256" key="1">
    <source>
        <dbReference type="ARBA" id="ARBA00006432"/>
    </source>
</evidence>
<feature type="domain" description="AMP-dependent synthetase/ligase" evidence="7">
    <location>
        <begin position="53"/>
        <end position="230"/>
    </location>
</feature>
<dbReference type="GO" id="GO:0005789">
    <property type="term" value="C:endoplasmic reticulum membrane"/>
    <property type="evidence" value="ECO:0007669"/>
    <property type="project" value="TreeGrafter"/>
</dbReference>
<dbReference type="PROSITE" id="PS00455">
    <property type="entry name" value="AMP_BINDING"/>
    <property type="match status" value="1"/>
</dbReference>
<evidence type="ECO:0000256" key="3">
    <source>
        <dbReference type="ARBA" id="ARBA00023098"/>
    </source>
</evidence>
<feature type="non-terminal residue" evidence="8">
    <location>
        <position position="1"/>
    </location>
</feature>